<sequence length="52" mass="5652">MSVFMGLMGTYPVSLAEYRARRRIEARAAWEGAHVSSALPPHAGTALHAPCR</sequence>
<dbReference type="AlphaFoldDB" id="A0A7W8BYE9"/>
<gene>
    <name evidence="1" type="ORF">FHS32_006769</name>
</gene>
<dbReference type="EMBL" id="JACHJE010000024">
    <property type="protein sequence ID" value="MBB5129974.1"/>
    <property type="molecule type" value="Genomic_DNA"/>
</dbReference>
<name>A0A7W8BYE9_9ACTN</name>
<comment type="caution">
    <text evidence="1">The sequence shown here is derived from an EMBL/GenBank/DDBJ whole genome shotgun (WGS) entry which is preliminary data.</text>
</comment>
<proteinExistence type="predicted"/>
<organism evidence="1 2">
    <name type="scientific">Streptomyces griseoloalbus</name>
    <dbReference type="NCBI Taxonomy" id="67303"/>
    <lineage>
        <taxon>Bacteria</taxon>
        <taxon>Bacillati</taxon>
        <taxon>Actinomycetota</taxon>
        <taxon>Actinomycetes</taxon>
        <taxon>Kitasatosporales</taxon>
        <taxon>Streptomycetaceae</taxon>
        <taxon>Streptomyces</taxon>
    </lineage>
</organism>
<reference evidence="1 2" key="1">
    <citation type="submission" date="2020-08" db="EMBL/GenBank/DDBJ databases">
        <title>Genomic Encyclopedia of Type Strains, Phase III (KMG-III): the genomes of soil and plant-associated and newly described type strains.</title>
        <authorList>
            <person name="Whitman W."/>
        </authorList>
    </citation>
    <scope>NUCLEOTIDE SEQUENCE [LARGE SCALE GENOMIC DNA]</scope>
    <source>
        <strain evidence="1 2">CECT 3226</strain>
    </source>
</reference>
<protein>
    <submittedName>
        <fullName evidence="1">Uncharacterized protein</fullName>
    </submittedName>
</protein>
<evidence type="ECO:0000313" key="2">
    <source>
        <dbReference type="Proteomes" id="UP000568022"/>
    </source>
</evidence>
<evidence type="ECO:0000313" key="1">
    <source>
        <dbReference type="EMBL" id="MBB5129974.1"/>
    </source>
</evidence>
<dbReference type="Proteomes" id="UP000568022">
    <property type="component" value="Unassembled WGS sequence"/>
</dbReference>
<accession>A0A7W8BYE9</accession>
<keyword evidence="2" id="KW-1185">Reference proteome</keyword>